<dbReference type="NCBIfam" id="TIGR00228">
    <property type="entry name" value="ruvC"/>
    <property type="match status" value="1"/>
</dbReference>
<dbReference type="FunFam" id="3.30.420.10:FF:000002">
    <property type="entry name" value="Crossover junction endodeoxyribonuclease RuvC"/>
    <property type="match status" value="1"/>
</dbReference>
<sequence length="152" mass="16800">MKILGIDPGSSLTGFGILEDGKFVEYGCIRTENKLTSLFYQTKEIIEKHKPNAMAIEKLFFSQNTKTALRVGEARGVLLLCAAFAELTIAEYTPLEVKMAVTGYGKADKQQVQQMVKSLLGLKEIPKPDDAADALAVAICHENSYRIKEMIK</sequence>
<comment type="subunit">
    <text evidence="13">Homodimer which binds Holliday junction (HJ) DNA. The HJ becomes 2-fold symmetrical on binding to RuvC with unstacked arms; it has a different conformation from HJ DNA in complex with RuvA. In the full resolvosome a probable DNA-RuvA(4)-RuvB(12)-RuvC(2) complex forms which resolves the HJ.</text>
</comment>
<evidence type="ECO:0000256" key="10">
    <source>
        <dbReference type="ARBA" id="ARBA00023172"/>
    </source>
</evidence>
<dbReference type="PRINTS" id="PR00696">
    <property type="entry name" value="RSOLVASERUVC"/>
</dbReference>
<evidence type="ECO:0000256" key="11">
    <source>
        <dbReference type="ARBA" id="ARBA00023204"/>
    </source>
</evidence>
<accession>A0A833L1Z1</accession>
<dbReference type="NCBIfam" id="NF000711">
    <property type="entry name" value="PRK00039.2-1"/>
    <property type="match status" value="1"/>
</dbReference>
<evidence type="ECO:0000313" key="16">
    <source>
        <dbReference type="Proteomes" id="UP000488506"/>
    </source>
</evidence>
<dbReference type="GO" id="GO:0005737">
    <property type="term" value="C:cytoplasm"/>
    <property type="evidence" value="ECO:0007669"/>
    <property type="project" value="UniProtKB-SubCell"/>
</dbReference>
<evidence type="ECO:0000256" key="12">
    <source>
        <dbReference type="ARBA" id="ARBA00029354"/>
    </source>
</evidence>
<feature type="active site" evidence="13">
    <location>
        <position position="57"/>
    </location>
</feature>
<comment type="caution">
    <text evidence="15">The sequence shown here is derived from an EMBL/GenBank/DDBJ whole genome shotgun (WGS) entry which is preliminary data.</text>
</comment>
<comment type="catalytic activity">
    <reaction evidence="12 13">
        <text>Endonucleolytic cleavage at a junction such as a reciprocal single-stranded crossover between two homologous DNA duplexes (Holliday junction).</text>
        <dbReference type="EC" id="3.1.21.10"/>
    </reaction>
</comment>
<dbReference type="InterPro" id="IPR002176">
    <property type="entry name" value="X-over_junc_endoDNase_RuvC"/>
</dbReference>
<keyword evidence="3 13" id="KW-0540">Nuclease</keyword>
<evidence type="ECO:0000256" key="13">
    <source>
        <dbReference type="HAMAP-Rule" id="MF_00034"/>
    </source>
</evidence>
<evidence type="ECO:0000256" key="1">
    <source>
        <dbReference type="ARBA" id="ARBA00009518"/>
    </source>
</evidence>
<name>A0A833L1Z1_UNCSA</name>
<keyword evidence="9 13" id="KW-0238">DNA-binding</keyword>
<dbReference type="PANTHER" id="PTHR30194:SF3">
    <property type="entry name" value="CROSSOVER JUNCTION ENDODEOXYRIBONUCLEASE RUVC"/>
    <property type="match status" value="1"/>
</dbReference>
<feature type="active site" evidence="13">
    <location>
        <position position="7"/>
    </location>
</feature>
<dbReference type="GO" id="GO:0006310">
    <property type="term" value="P:DNA recombination"/>
    <property type="evidence" value="ECO:0007669"/>
    <property type="project" value="UniProtKB-UniRule"/>
</dbReference>
<dbReference type="CDD" id="cd16962">
    <property type="entry name" value="RuvC"/>
    <property type="match status" value="1"/>
</dbReference>
<feature type="binding site" evidence="13">
    <location>
        <position position="130"/>
    </location>
    <ligand>
        <name>Mg(2+)</name>
        <dbReference type="ChEBI" id="CHEBI:18420"/>
        <label>1</label>
    </ligand>
</feature>
<reference evidence="15 16" key="1">
    <citation type="submission" date="2019-12" db="EMBL/GenBank/DDBJ databases">
        <authorList>
            <person name="Wolfe R."/>
            <person name="Danczak R."/>
            <person name="Wilkins M."/>
        </authorList>
    </citation>
    <scope>NUCLEOTIDE SEQUENCE [LARGE SCALE GENOMIC DNA]</scope>
    <source>
        <strain evidence="15">X2_MaxBin.013</strain>
    </source>
</reference>
<dbReference type="Pfam" id="PF02075">
    <property type="entry name" value="RuvC"/>
    <property type="match status" value="1"/>
</dbReference>
<dbReference type="GO" id="GO:0006281">
    <property type="term" value="P:DNA repair"/>
    <property type="evidence" value="ECO:0007669"/>
    <property type="project" value="UniProtKB-UniRule"/>
</dbReference>
<comment type="subcellular location">
    <subcellularLocation>
        <location evidence="13">Cytoplasm</location>
    </subcellularLocation>
</comment>
<evidence type="ECO:0000256" key="14">
    <source>
        <dbReference type="NCBIfam" id="TIGR00228"/>
    </source>
</evidence>
<keyword evidence="11 13" id="KW-0234">DNA repair</keyword>
<dbReference type="SUPFAM" id="SSF53098">
    <property type="entry name" value="Ribonuclease H-like"/>
    <property type="match status" value="1"/>
</dbReference>
<evidence type="ECO:0000256" key="3">
    <source>
        <dbReference type="ARBA" id="ARBA00022722"/>
    </source>
</evidence>
<dbReference type="GO" id="GO:0003677">
    <property type="term" value="F:DNA binding"/>
    <property type="evidence" value="ECO:0007669"/>
    <property type="project" value="UniProtKB-KW"/>
</dbReference>
<dbReference type="InterPro" id="IPR012337">
    <property type="entry name" value="RNaseH-like_sf"/>
</dbReference>
<evidence type="ECO:0000256" key="4">
    <source>
        <dbReference type="ARBA" id="ARBA00022723"/>
    </source>
</evidence>
<dbReference type="EC" id="3.1.21.10" evidence="13 14"/>
<comment type="similarity">
    <text evidence="1 13">Belongs to the RuvC family.</text>
</comment>
<feature type="binding site" evidence="13">
    <location>
        <position position="57"/>
    </location>
    <ligand>
        <name>Mg(2+)</name>
        <dbReference type="ChEBI" id="CHEBI:18420"/>
        <label>2</label>
    </ligand>
</feature>
<dbReference type="InterPro" id="IPR036397">
    <property type="entry name" value="RNaseH_sf"/>
</dbReference>
<proteinExistence type="inferred from homology"/>
<evidence type="ECO:0000256" key="5">
    <source>
        <dbReference type="ARBA" id="ARBA00022759"/>
    </source>
</evidence>
<dbReference type="Proteomes" id="UP000488506">
    <property type="component" value="Unassembled WGS sequence"/>
</dbReference>
<evidence type="ECO:0000256" key="7">
    <source>
        <dbReference type="ARBA" id="ARBA00022801"/>
    </source>
</evidence>
<keyword evidence="2 13" id="KW-0963">Cytoplasm</keyword>
<feature type="binding site" evidence="13">
    <location>
        <position position="7"/>
    </location>
    <ligand>
        <name>Mg(2+)</name>
        <dbReference type="ChEBI" id="CHEBI:18420"/>
        <label>1</label>
    </ligand>
</feature>
<dbReference type="EMBL" id="WPAF01000004">
    <property type="protein sequence ID" value="KAF0134846.1"/>
    <property type="molecule type" value="Genomic_DNA"/>
</dbReference>
<evidence type="ECO:0000256" key="6">
    <source>
        <dbReference type="ARBA" id="ARBA00022763"/>
    </source>
</evidence>
<feature type="active site" evidence="13">
    <location>
        <position position="130"/>
    </location>
</feature>
<protein>
    <recommendedName>
        <fullName evidence="13 14">Crossover junction endodeoxyribonuclease RuvC</fullName>
        <ecNumber evidence="13 14">3.1.21.10</ecNumber>
    </recommendedName>
    <alternativeName>
        <fullName evidence="13">Holliday junction nuclease RuvC</fullName>
    </alternativeName>
    <alternativeName>
        <fullName evidence="13">Holliday junction resolvase RuvC</fullName>
    </alternativeName>
</protein>
<evidence type="ECO:0000256" key="9">
    <source>
        <dbReference type="ARBA" id="ARBA00023125"/>
    </source>
</evidence>
<evidence type="ECO:0000256" key="8">
    <source>
        <dbReference type="ARBA" id="ARBA00022842"/>
    </source>
</evidence>
<keyword evidence="7 13" id="KW-0378">Hydrolase</keyword>
<comment type="cofactor">
    <cofactor evidence="13">
        <name>Mg(2+)</name>
        <dbReference type="ChEBI" id="CHEBI:18420"/>
    </cofactor>
    <text evidence="13">Binds 2 Mg(2+) ion per subunit.</text>
</comment>
<dbReference type="PANTHER" id="PTHR30194">
    <property type="entry name" value="CROSSOVER JUNCTION ENDODEOXYRIBONUCLEASE RUVC"/>
    <property type="match status" value="1"/>
</dbReference>
<keyword evidence="8 13" id="KW-0460">Magnesium</keyword>
<dbReference type="HAMAP" id="MF_00034">
    <property type="entry name" value="RuvC"/>
    <property type="match status" value="1"/>
</dbReference>
<dbReference type="InterPro" id="IPR020563">
    <property type="entry name" value="X-over_junc_endoDNase_Mg_BS"/>
</dbReference>
<dbReference type="GO" id="GO:0000287">
    <property type="term" value="F:magnesium ion binding"/>
    <property type="evidence" value="ECO:0007669"/>
    <property type="project" value="UniProtKB-UniRule"/>
</dbReference>
<keyword evidence="6 13" id="KW-0227">DNA damage</keyword>
<dbReference type="GO" id="GO:0008821">
    <property type="term" value="F:crossover junction DNA endonuclease activity"/>
    <property type="evidence" value="ECO:0007669"/>
    <property type="project" value="UniProtKB-UniRule"/>
</dbReference>
<dbReference type="GO" id="GO:0048476">
    <property type="term" value="C:Holliday junction resolvase complex"/>
    <property type="evidence" value="ECO:0007669"/>
    <property type="project" value="UniProtKB-UniRule"/>
</dbReference>
<organism evidence="15 16">
    <name type="scientific">Candidatus Saganbacteria bacterium</name>
    <dbReference type="NCBI Taxonomy" id="2575572"/>
    <lineage>
        <taxon>Bacteria</taxon>
        <taxon>Bacillati</taxon>
        <taxon>Saganbacteria</taxon>
    </lineage>
</organism>
<keyword evidence="10 13" id="KW-0233">DNA recombination</keyword>
<gene>
    <name evidence="13" type="primary">ruvC</name>
    <name evidence="15" type="ORF">FD145_414</name>
</gene>
<keyword evidence="5 13" id="KW-0255">Endonuclease</keyword>
<comment type="function">
    <text evidence="13">The RuvA-RuvB-RuvC complex processes Holliday junction (HJ) DNA during genetic recombination and DNA repair. Endonuclease that resolves HJ intermediates. Cleaves cruciform DNA by making single-stranded nicks across the HJ at symmetrical positions within the homologous arms, yielding a 5'-phosphate and a 3'-hydroxyl group; requires a central core of homology in the junction. The consensus cleavage sequence is 5'-(A/T)TT(C/G)-3'. Cleavage occurs on the 3'-side of the TT dinucleotide at the point of strand exchange. HJ branch migration catalyzed by RuvA-RuvB allows RuvC to scan DNA until it finds its consensus sequence, where it cleaves and resolves the cruciform DNA.</text>
</comment>
<dbReference type="PROSITE" id="PS01321">
    <property type="entry name" value="RUVC"/>
    <property type="match status" value="1"/>
</dbReference>
<keyword evidence="4 13" id="KW-0479">Metal-binding</keyword>
<evidence type="ECO:0000256" key="2">
    <source>
        <dbReference type="ARBA" id="ARBA00022490"/>
    </source>
</evidence>
<dbReference type="Gene3D" id="3.30.420.10">
    <property type="entry name" value="Ribonuclease H-like superfamily/Ribonuclease H"/>
    <property type="match status" value="1"/>
</dbReference>
<evidence type="ECO:0000313" key="15">
    <source>
        <dbReference type="EMBL" id="KAF0134846.1"/>
    </source>
</evidence>
<dbReference type="AlphaFoldDB" id="A0A833L1Z1"/>